<comment type="caution">
    <text evidence="1">The sequence shown here is derived from an EMBL/GenBank/DDBJ whole genome shotgun (WGS) entry which is preliminary data.</text>
</comment>
<sequence>MRISSLLAFLPRWLALGLSLFGVQALADYTIVPDGYVLLSIEHGHRYMVAGGAKFYIPPSQLSAFPGVTTVALPQATIDSVTTIPRDGTLIRPYHENKIYVVVGNMFWWIPNPTELGYWDDWRTITVIPYGWDPAFYNYSNTILVQERSTSQVYLWIAGARFPITNEADLNYFGGYANVKAIPLGTLASITYQAWCGVNLRERSSSTVYTVGYGSSTSATMRRGVTTSPADGVVPDGALSVFPLSSGTPACIW</sequence>
<name>A0ABT4AP15_9BACT</name>
<proteinExistence type="predicted"/>
<dbReference type="Proteomes" id="UP001207654">
    <property type="component" value="Unassembled WGS sequence"/>
</dbReference>
<evidence type="ECO:0000313" key="1">
    <source>
        <dbReference type="EMBL" id="MCY1083435.1"/>
    </source>
</evidence>
<gene>
    <name evidence="1" type="ORF">OV287_54260</name>
</gene>
<dbReference type="RefSeq" id="WP_267541964.1">
    <property type="nucleotide sequence ID" value="NZ_JAPNKA010000001.1"/>
</dbReference>
<organism evidence="1 2">
    <name type="scientific">Archangium lansingense</name>
    <dbReference type="NCBI Taxonomy" id="2995310"/>
    <lineage>
        <taxon>Bacteria</taxon>
        <taxon>Pseudomonadati</taxon>
        <taxon>Myxococcota</taxon>
        <taxon>Myxococcia</taxon>
        <taxon>Myxococcales</taxon>
        <taxon>Cystobacterineae</taxon>
        <taxon>Archangiaceae</taxon>
        <taxon>Archangium</taxon>
    </lineage>
</organism>
<protein>
    <submittedName>
        <fullName evidence="1">Uncharacterized protein</fullName>
    </submittedName>
</protein>
<keyword evidence="2" id="KW-1185">Reference proteome</keyword>
<evidence type="ECO:0000313" key="2">
    <source>
        <dbReference type="Proteomes" id="UP001207654"/>
    </source>
</evidence>
<dbReference type="EMBL" id="JAPNKA010000001">
    <property type="protein sequence ID" value="MCY1083435.1"/>
    <property type="molecule type" value="Genomic_DNA"/>
</dbReference>
<accession>A0ABT4AP15</accession>
<reference evidence="1 2" key="1">
    <citation type="submission" date="2022-11" db="EMBL/GenBank/DDBJ databases">
        <title>Minimal conservation of predation-associated metabolite biosynthetic gene clusters underscores biosynthetic potential of Myxococcota including descriptions for ten novel species: Archangium lansinium sp. nov., Myxococcus landrumus sp. nov., Nannocystis bai.</title>
        <authorList>
            <person name="Ahearne A."/>
            <person name="Stevens C."/>
            <person name="Phillips K."/>
        </authorList>
    </citation>
    <scope>NUCLEOTIDE SEQUENCE [LARGE SCALE GENOMIC DNA]</scope>
    <source>
        <strain evidence="1 2">MIWBW</strain>
    </source>
</reference>